<dbReference type="RefSeq" id="WP_116479516.1">
    <property type="nucleotide sequence ID" value="NZ_QEKV01000001.1"/>
</dbReference>
<evidence type="ECO:0000313" key="1">
    <source>
        <dbReference type="EMBL" id="PVY95585.1"/>
    </source>
</evidence>
<keyword evidence="2" id="KW-1185">Reference proteome</keyword>
<reference evidence="1 2" key="1">
    <citation type="submission" date="2018-04" db="EMBL/GenBank/DDBJ databases">
        <title>Genomic Encyclopedia of Type Strains, Phase IV (KMG-IV): sequencing the most valuable type-strain genomes for metagenomic binning, comparative biology and taxonomic classification.</title>
        <authorList>
            <person name="Goeker M."/>
        </authorList>
    </citation>
    <scope>NUCLEOTIDE SEQUENCE [LARGE SCALE GENOMIC DNA]</scope>
    <source>
        <strain evidence="1 2">DSM 20705</strain>
    </source>
</reference>
<proteinExistence type="predicted"/>
<dbReference type="PROSITE" id="PS51257">
    <property type="entry name" value="PROKAR_LIPOPROTEIN"/>
    <property type="match status" value="1"/>
</dbReference>
<dbReference type="Proteomes" id="UP000245793">
    <property type="component" value="Unassembled WGS sequence"/>
</dbReference>
<dbReference type="EMBL" id="QEKV01000001">
    <property type="protein sequence ID" value="PVY95585.1"/>
    <property type="molecule type" value="Genomic_DNA"/>
</dbReference>
<evidence type="ECO:0008006" key="3">
    <source>
        <dbReference type="Google" id="ProtNLM"/>
    </source>
</evidence>
<gene>
    <name evidence="1" type="ORF">C7381_101111</name>
</gene>
<protein>
    <recommendedName>
        <fullName evidence="3">DUF4825 domain-containing protein</fullName>
    </recommendedName>
</protein>
<name>A0A2U1E6R2_9FIRM</name>
<comment type="caution">
    <text evidence="1">The sequence shown here is derived from an EMBL/GenBank/DDBJ whole genome shotgun (WGS) entry which is preliminary data.</text>
</comment>
<evidence type="ECO:0000313" key="2">
    <source>
        <dbReference type="Proteomes" id="UP000245793"/>
    </source>
</evidence>
<dbReference type="AlphaFoldDB" id="A0A2U1E6R2"/>
<organism evidence="1 2">
    <name type="scientific">Ezakiella coagulans</name>
    <dbReference type="NCBI Taxonomy" id="46507"/>
    <lineage>
        <taxon>Bacteria</taxon>
        <taxon>Bacillati</taxon>
        <taxon>Bacillota</taxon>
        <taxon>Tissierellia</taxon>
        <taxon>Ezakiella</taxon>
    </lineage>
</organism>
<accession>A0A2U1E6R2</accession>
<sequence>MKKFLKYFLITICIFVVGCSNNTDQKSTDKSLLKNLNLKVLNMAGKKDAFKELEPDTIQPNDFYNGKFDSSKYNVISLDQTTIDRFKKDNKTKLLFDKNFVYIVKNNTSNIKEMYNELQGIEANKQTSAALTLYRVYENEIKIIELKENESSDTDSILFILNQLYHTKSRAEFDEWYLSFLK</sequence>